<reference evidence="1 2" key="1">
    <citation type="submission" date="2023-11" db="EMBL/GenBank/DDBJ databases">
        <title>MicrobeMod: A computational toolkit for identifying prokaryotic methylation and restriction-modification with nanopore sequencing.</title>
        <authorList>
            <person name="Crits-Christoph A."/>
            <person name="Kang S.C."/>
            <person name="Lee H."/>
            <person name="Ostrov N."/>
        </authorList>
    </citation>
    <scope>NUCLEOTIDE SEQUENCE [LARGE SCALE GENOMIC DNA]</scope>
    <source>
        <strain evidence="1 2">ATCC BAA-805</strain>
    </source>
</reference>
<gene>
    <name evidence="1" type="ORF">SR894_21025</name>
</gene>
<name>A0ABZ0YKF2_9GAMM</name>
<proteinExistence type="predicted"/>
<evidence type="ECO:0000313" key="2">
    <source>
        <dbReference type="Proteomes" id="UP001324794"/>
    </source>
</evidence>
<organism evidence="1 2">
    <name type="scientific">Vreelandella neptunia</name>
    <dbReference type="NCBI Taxonomy" id="115551"/>
    <lineage>
        <taxon>Bacteria</taxon>
        <taxon>Pseudomonadati</taxon>
        <taxon>Pseudomonadota</taxon>
        <taxon>Gammaproteobacteria</taxon>
        <taxon>Oceanospirillales</taxon>
        <taxon>Halomonadaceae</taxon>
        <taxon>Vreelandella</taxon>
    </lineage>
</organism>
<dbReference type="RefSeq" id="WP_223288768.1">
    <property type="nucleotide sequence ID" value="NZ_CP140255.1"/>
</dbReference>
<sequence>MKVIEKVTADAVTDVVCDVCLTSTRVADEGLEFATLQAHWGYGAQHDGERYELHLCESCFFSTLAFLKQERRVQNLFSEDACADVVKADGNLGLVATDEYFRDHTGKPNDR</sequence>
<evidence type="ECO:0000313" key="1">
    <source>
        <dbReference type="EMBL" id="WQH12599.1"/>
    </source>
</evidence>
<accession>A0ABZ0YKF2</accession>
<dbReference type="Proteomes" id="UP001324794">
    <property type="component" value="Chromosome"/>
</dbReference>
<keyword evidence="2" id="KW-1185">Reference proteome</keyword>
<dbReference type="EMBL" id="CP140255">
    <property type="protein sequence ID" value="WQH12599.1"/>
    <property type="molecule type" value="Genomic_DNA"/>
</dbReference>
<protein>
    <submittedName>
        <fullName evidence="1">Uncharacterized protein</fullName>
    </submittedName>
</protein>